<dbReference type="EMBL" id="JADEXN010000316">
    <property type="protein sequence ID" value="MBE9042205.1"/>
    <property type="molecule type" value="Genomic_DNA"/>
</dbReference>
<proteinExistence type="predicted"/>
<gene>
    <name evidence="3" type="ORF">IQ235_15610</name>
</gene>
<feature type="transmembrane region" description="Helical" evidence="1">
    <location>
        <begin position="111"/>
        <end position="128"/>
    </location>
</feature>
<reference evidence="3" key="1">
    <citation type="submission" date="2020-10" db="EMBL/GenBank/DDBJ databases">
        <authorList>
            <person name="Castelo-Branco R."/>
            <person name="Eusebio N."/>
            <person name="Adriana R."/>
            <person name="Vieira A."/>
            <person name="Brugerolle De Fraissinette N."/>
            <person name="Rezende De Castro R."/>
            <person name="Schneider M.P."/>
            <person name="Vasconcelos V."/>
            <person name="Leao P.N."/>
        </authorList>
    </citation>
    <scope>NUCLEOTIDE SEQUENCE</scope>
    <source>
        <strain evidence="3">LEGE 11467</strain>
    </source>
</reference>
<dbReference type="GO" id="GO:0008237">
    <property type="term" value="F:metallopeptidase activity"/>
    <property type="evidence" value="ECO:0007669"/>
    <property type="project" value="UniProtKB-KW"/>
</dbReference>
<sequence>MTRSPTTRQPTFWKQFALLFGLGCLGIASLIPTIIDLSNGVIQNPETPANIAQMPLPLPLLVALSLLQPAILLAIATAIGIFFARPLGLRSHLCNALTAGKSELRAIGSEFRLAAILGAVTSLVVLGLDRAIAPWIREIQALNDAMPYNPMLSVAGIFYGGITEELIMRWGLMSLLAWIGWHLLQRGRGKPHSRVMWGAIAISTLLFGLGHLPATAAIVPLTPFLILRAIALNGAGAVFGWLYWRRSLEAASIAHATSHIVAALVIGISNLF</sequence>
<dbReference type="GO" id="GO:0004175">
    <property type="term" value="F:endopeptidase activity"/>
    <property type="evidence" value="ECO:0007669"/>
    <property type="project" value="UniProtKB-ARBA"/>
</dbReference>
<feature type="transmembrane region" description="Helical" evidence="1">
    <location>
        <begin position="12"/>
        <end position="35"/>
    </location>
</feature>
<keyword evidence="4" id="KW-1185">Reference proteome</keyword>
<evidence type="ECO:0000259" key="2">
    <source>
        <dbReference type="Pfam" id="PF02517"/>
    </source>
</evidence>
<keyword evidence="1" id="KW-1133">Transmembrane helix</keyword>
<keyword evidence="1" id="KW-0812">Transmembrane</keyword>
<dbReference type="RefSeq" id="WP_264322379.1">
    <property type="nucleotide sequence ID" value="NZ_JADEXN010000316.1"/>
</dbReference>
<keyword evidence="3" id="KW-0645">Protease</keyword>
<keyword evidence="3" id="KW-0482">Metalloprotease</keyword>
<feature type="transmembrane region" description="Helical" evidence="1">
    <location>
        <begin position="251"/>
        <end position="271"/>
    </location>
</feature>
<dbReference type="InterPro" id="IPR003675">
    <property type="entry name" value="Rce1/LyrA-like_dom"/>
</dbReference>
<feature type="transmembrane region" description="Helical" evidence="1">
    <location>
        <begin position="196"/>
        <end position="219"/>
    </location>
</feature>
<accession>A0A928Z937</accession>
<keyword evidence="3" id="KW-0378">Hydrolase</keyword>
<keyword evidence="1" id="KW-0472">Membrane</keyword>
<protein>
    <submittedName>
        <fullName evidence="3">CPBP family intramembrane metalloprotease</fullName>
    </submittedName>
</protein>
<evidence type="ECO:0000313" key="3">
    <source>
        <dbReference type="EMBL" id="MBE9042205.1"/>
    </source>
</evidence>
<comment type="caution">
    <text evidence="3">The sequence shown here is derived from an EMBL/GenBank/DDBJ whole genome shotgun (WGS) entry which is preliminary data.</text>
</comment>
<organism evidence="3 4">
    <name type="scientific">Zarconia navalis LEGE 11467</name>
    <dbReference type="NCBI Taxonomy" id="1828826"/>
    <lineage>
        <taxon>Bacteria</taxon>
        <taxon>Bacillati</taxon>
        <taxon>Cyanobacteriota</taxon>
        <taxon>Cyanophyceae</taxon>
        <taxon>Oscillatoriophycideae</taxon>
        <taxon>Oscillatoriales</taxon>
        <taxon>Oscillatoriales incertae sedis</taxon>
        <taxon>Zarconia</taxon>
        <taxon>Zarconia navalis</taxon>
    </lineage>
</organism>
<dbReference type="Proteomes" id="UP000621799">
    <property type="component" value="Unassembled WGS sequence"/>
</dbReference>
<dbReference type="GO" id="GO:0080120">
    <property type="term" value="P:CAAX-box protein maturation"/>
    <property type="evidence" value="ECO:0007669"/>
    <property type="project" value="UniProtKB-ARBA"/>
</dbReference>
<feature type="transmembrane region" description="Helical" evidence="1">
    <location>
        <begin position="225"/>
        <end position="244"/>
    </location>
</feature>
<evidence type="ECO:0000313" key="4">
    <source>
        <dbReference type="Proteomes" id="UP000621799"/>
    </source>
</evidence>
<evidence type="ECO:0000256" key="1">
    <source>
        <dbReference type="SAM" id="Phobius"/>
    </source>
</evidence>
<feature type="domain" description="CAAX prenyl protease 2/Lysostaphin resistance protein A-like" evidence="2">
    <location>
        <begin position="152"/>
        <end position="258"/>
    </location>
</feature>
<feature type="transmembrane region" description="Helical" evidence="1">
    <location>
        <begin position="60"/>
        <end position="83"/>
    </location>
</feature>
<name>A0A928Z937_9CYAN</name>
<feature type="transmembrane region" description="Helical" evidence="1">
    <location>
        <begin position="167"/>
        <end position="184"/>
    </location>
</feature>
<dbReference type="Pfam" id="PF02517">
    <property type="entry name" value="Rce1-like"/>
    <property type="match status" value="1"/>
</dbReference>
<dbReference type="AlphaFoldDB" id="A0A928Z937"/>